<organism evidence="3 4">
    <name type="scientific">Acinetobacter phage vB_AbaM_B09_Aci05</name>
    <dbReference type="NCBI Taxonomy" id="2315458"/>
    <lineage>
        <taxon>Viruses</taxon>
        <taxon>Duplodnaviria</taxon>
        <taxon>Heunggongvirae</taxon>
        <taxon>Uroviricota</taxon>
        <taxon>Caudoviricetes</taxon>
        <taxon>Saclayvirus</taxon>
        <taxon>Saclayvirus Aci05</taxon>
    </lineage>
</organism>
<name>A0A386KC51_9CAUD</name>
<dbReference type="EMBL" id="MH746814">
    <property type="protein sequence ID" value="AYD82342.1"/>
    <property type="molecule type" value="Genomic_DNA"/>
</dbReference>
<reference evidence="3 4" key="1">
    <citation type="submission" date="2018-08" db="EMBL/GenBank/DDBJ databases">
        <title>Complete genome sequence of five Acinetobacter baumannii phages from Abidjan, Cote d'Ivoire.</title>
        <authorList>
            <person name="Essoh C."/>
            <person name="Vernadet J.-P."/>
            <person name="Vergnaud G."/>
            <person name="Resch G."/>
            <person name="Pourcel C."/>
        </authorList>
    </citation>
    <scope>NUCLEOTIDE SEQUENCE [LARGE SCALE GENOMIC DNA]</scope>
</reference>
<feature type="coiled-coil region" evidence="1">
    <location>
        <begin position="85"/>
        <end position="147"/>
    </location>
</feature>
<evidence type="ECO:0000256" key="2">
    <source>
        <dbReference type="SAM" id="MobiDB-lite"/>
    </source>
</evidence>
<evidence type="ECO:0000313" key="3">
    <source>
        <dbReference type="EMBL" id="AYD82342.1"/>
    </source>
</evidence>
<accession>A0A386KC51</accession>
<evidence type="ECO:0000313" key="4">
    <source>
        <dbReference type="Proteomes" id="UP000269940"/>
    </source>
</evidence>
<protein>
    <submittedName>
        <fullName evidence="3">PspA/IM30 family protein</fullName>
    </submittedName>
</protein>
<dbReference type="Proteomes" id="UP000269940">
    <property type="component" value="Segment"/>
</dbReference>
<sequence length="232" mass="26102">MSNWFFKLFTIGVNKVNEAGEKAVENYIDIQREGKAVVANKRKAIEQRSAKVVKSQTFIKLKQQEIEGKKASLDKMNLIAEKALAAGEEADARQALEQAERLEEDIAVLQGIVDELQPIVDDSIQQIEEYKIEISRIESEIERLDHIYESIKYREELEGGNFGSGGAFDMDSLRNLVNKAKATSEAKAEIKEKTGGNLEKKYNNIKSESKVDSRLEELKQKLAADKPAKKKA</sequence>
<feature type="region of interest" description="Disordered" evidence="2">
    <location>
        <begin position="182"/>
        <end position="203"/>
    </location>
</feature>
<evidence type="ECO:0000256" key="1">
    <source>
        <dbReference type="SAM" id="Coils"/>
    </source>
</evidence>
<keyword evidence="4" id="KW-1185">Reference proteome</keyword>
<proteinExistence type="predicted"/>
<keyword evidence="1" id="KW-0175">Coiled coil</keyword>
<gene>
    <name evidence="3" type="ORF">Aci05_134</name>
</gene>